<keyword evidence="3" id="KW-1185">Reference proteome</keyword>
<dbReference type="Pfam" id="PF01370">
    <property type="entry name" value="Epimerase"/>
    <property type="match status" value="1"/>
</dbReference>
<dbReference type="RefSeq" id="WP_218284155.1">
    <property type="nucleotide sequence ID" value="NZ_CP078093.1"/>
</dbReference>
<reference evidence="2" key="1">
    <citation type="submission" date="2021-07" db="EMBL/GenBank/DDBJ databases">
        <title>Complete genome sequence of Crassaminicella sp. 143-21, isolated from a deep-sea hydrothermal vent.</title>
        <authorList>
            <person name="Li X."/>
        </authorList>
    </citation>
    <scope>NUCLEOTIDE SEQUENCE</scope>
    <source>
        <strain evidence="2">143-21</strain>
    </source>
</reference>
<accession>A0ABX8RF84</accession>
<sequence>MTGATGFLGSYMAKELIGLGANVTALVRAVEEVL</sequence>
<protein>
    <submittedName>
        <fullName evidence="2">SDR family oxidoreductase</fullName>
    </submittedName>
</protein>
<proteinExistence type="predicted"/>
<evidence type="ECO:0000259" key="1">
    <source>
        <dbReference type="Pfam" id="PF01370"/>
    </source>
</evidence>
<name>A0ABX8RF84_9CLOT</name>
<dbReference type="InterPro" id="IPR001509">
    <property type="entry name" value="Epimerase_deHydtase"/>
</dbReference>
<feature type="domain" description="NAD-dependent epimerase/dehydratase" evidence="1">
    <location>
        <begin position="1"/>
        <end position="29"/>
    </location>
</feature>
<dbReference type="EMBL" id="CP078093">
    <property type="protein sequence ID" value="QXM07471.1"/>
    <property type="molecule type" value="Genomic_DNA"/>
</dbReference>
<gene>
    <name evidence="2" type="ORF">KVH43_11490</name>
</gene>
<dbReference type="Proteomes" id="UP000886818">
    <property type="component" value="Chromosome"/>
</dbReference>
<evidence type="ECO:0000313" key="2">
    <source>
        <dbReference type="EMBL" id="QXM07471.1"/>
    </source>
</evidence>
<organism evidence="2 3">
    <name type="scientific">Crassaminicella indica</name>
    <dbReference type="NCBI Taxonomy" id="2855394"/>
    <lineage>
        <taxon>Bacteria</taxon>
        <taxon>Bacillati</taxon>
        <taxon>Bacillota</taxon>
        <taxon>Clostridia</taxon>
        <taxon>Eubacteriales</taxon>
        <taxon>Clostridiaceae</taxon>
        <taxon>Crassaminicella</taxon>
    </lineage>
</organism>
<evidence type="ECO:0000313" key="3">
    <source>
        <dbReference type="Proteomes" id="UP000886818"/>
    </source>
</evidence>